<dbReference type="Gene3D" id="3.30.1180.20">
    <property type="entry name" value="Dihydroxyacetone kinase, domain 2"/>
    <property type="match status" value="1"/>
</dbReference>
<dbReference type="Gene3D" id="3.40.50.10440">
    <property type="entry name" value="Dihydroxyacetone kinase, domain 1"/>
    <property type="match status" value="1"/>
</dbReference>
<evidence type="ECO:0000256" key="5">
    <source>
        <dbReference type="ARBA" id="ARBA00022840"/>
    </source>
</evidence>
<dbReference type="Pfam" id="PF02733">
    <property type="entry name" value="Dak1"/>
    <property type="match status" value="1"/>
</dbReference>
<dbReference type="FunFam" id="1.25.40.340:FF:000002">
    <property type="entry name" value="Dihydroxyacetone kinase, L subunit"/>
    <property type="match status" value="1"/>
</dbReference>
<keyword evidence="2" id="KW-0808">Transferase</keyword>
<evidence type="ECO:0000256" key="1">
    <source>
        <dbReference type="ARBA" id="ARBA00008757"/>
    </source>
</evidence>
<dbReference type="Pfam" id="PF02734">
    <property type="entry name" value="Dak2"/>
    <property type="match status" value="1"/>
</dbReference>
<sequence length="587" mass="61388">MADKEFINSPKNCVSDSLSGLLSTSPSLTRIKTHPHCIITTNLPNTVPLISGGGSGHEPAHVGYVAKGMLSGAVCGGCFASPSINEILATILSLTTIEKPSCLLIVKNYTGDVLNFKLAAKKANTIHGRDVKIVVVADDCAVPLSKGITGRRGVAGTIFVHKCAGAVADAGGSIDDVVGTAEMIKNRLLSLGVSLMGVTIPGQPAPKPMVDDKFSLGMGIHGEAGVSMEAMADSKGIVKSMCDLIVEYGYDVSGNDQMVKVKEGDEVAVMVNNLGGASTFELYVVANDVCEYFKAMGVVVKKCYVGSFMTSFNMRGVSTSLLVLNGESEKILKLLDAPTESKAWQMAETMTGREVEEPSIDLGEGGRDVCEFEEKAVDGWEGIARKCIEGAIESLISKEGNLTKWDQIVGDGDCGITMKRGAEKVKEMLESGKLSYGKPAQMMNDLAEAAGSSMGGTSGVLFEIFFRACCEELKGWQEGGAKAVDGEGLRKAFVAGVKEVEKSGGAGIGSRTMNDALIVAADVCNGGGDMGAILKAATDGSDRTKEMEAKAGRSNYLPFDVIKGTPDPGSKAVQFILEGVAKGLKLG</sequence>
<feature type="domain" description="DhaL" evidence="6">
    <location>
        <begin position="382"/>
        <end position="582"/>
    </location>
</feature>
<dbReference type="AlphaFoldDB" id="A0A9W7A8Z5"/>
<dbReference type="EMBL" id="BLQM01000112">
    <property type="protein sequence ID" value="GMH65107.1"/>
    <property type="molecule type" value="Genomic_DNA"/>
</dbReference>
<dbReference type="GO" id="GO:0005524">
    <property type="term" value="F:ATP binding"/>
    <property type="evidence" value="ECO:0007669"/>
    <property type="project" value="UniProtKB-KW"/>
</dbReference>
<dbReference type="SUPFAM" id="SSF101473">
    <property type="entry name" value="DhaL-like"/>
    <property type="match status" value="1"/>
</dbReference>
<evidence type="ECO:0000259" key="6">
    <source>
        <dbReference type="PROSITE" id="PS51480"/>
    </source>
</evidence>
<dbReference type="SMART" id="SM01120">
    <property type="entry name" value="Dak2"/>
    <property type="match status" value="1"/>
</dbReference>
<gene>
    <name evidence="8" type="ORF">TL16_g04116</name>
</gene>
<dbReference type="InterPro" id="IPR050861">
    <property type="entry name" value="Dihydroxyacetone_Kinase"/>
</dbReference>
<name>A0A9W7A8Z5_9STRA</name>
<comment type="caution">
    <text evidence="8">The sequence shown here is derived from an EMBL/GenBank/DDBJ whole genome shotgun (WGS) entry which is preliminary data.</text>
</comment>
<evidence type="ECO:0000256" key="2">
    <source>
        <dbReference type="ARBA" id="ARBA00022679"/>
    </source>
</evidence>
<dbReference type="GO" id="GO:0005829">
    <property type="term" value="C:cytosol"/>
    <property type="evidence" value="ECO:0007669"/>
    <property type="project" value="TreeGrafter"/>
</dbReference>
<dbReference type="PROSITE" id="PS51480">
    <property type="entry name" value="DHAL"/>
    <property type="match status" value="1"/>
</dbReference>
<evidence type="ECO:0000256" key="3">
    <source>
        <dbReference type="ARBA" id="ARBA00022741"/>
    </source>
</evidence>
<dbReference type="PROSITE" id="PS51481">
    <property type="entry name" value="DHAK"/>
    <property type="match status" value="1"/>
</dbReference>
<keyword evidence="5" id="KW-0067">ATP-binding</keyword>
<accession>A0A9W7A8Z5</accession>
<feature type="domain" description="DhaK" evidence="7">
    <location>
        <begin position="9"/>
        <end position="344"/>
    </location>
</feature>
<protein>
    <submittedName>
        <fullName evidence="8">Uncharacterized protein</fullName>
    </submittedName>
</protein>
<dbReference type="InterPro" id="IPR004006">
    <property type="entry name" value="DhaK_dom"/>
</dbReference>
<dbReference type="GO" id="GO:0019563">
    <property type="term" value="P:glycerol catabolic process"/>
    <property type="evidence" value="ECO:0007669"/>
    <property type="project" value="TreeGrafter"/>
</dbReference>
<proteinExistence type="inferred from homology"/>
<keyword evidence="3" id="KW-0547">Nucleotide-binding</keyword>
<dbReference type="PANTHER" id="PTHR28629:SF4">
    <property type="entry name" value="TRIOKINASE_FMN CYCLASE"/>
    <property type="match status" value="1"/>
</dbReference>
<dbReference type="PANTHER" id="PTHR28629">
    <property type="entry name" value="TRIOKINASE/FMN CYCLASE"/>
    <property type="match status" value="1"/>
</dbReference>
<dbReference type="SUPFAM" id="SSF82549">
    <property type="entry name" value="DAK1/DegV-like"/>
    <property type="match status" value="1"/>
</dbReference>
<evidence type="ECO:0000313" key="8">
    <source>
        <dbReference type="EMBL" id="GMH65107.1"/>
    </source>
</evidence>
<organism evidence="8 9">
    <name type="scientific">Triparma laevis f. inornata</name>
    <dbReference type="NCBI Taxonomy" id="1714386"/>
    <lineage>
        <taxon>Eukaryota</taxon>
        <taxon>Sar</taxon>
        <taxon>Stramenopiles</taxon>
        <taxon>Ochrophyta</taxon>
        <taxon>Bolidophyceae</taxon>
        <taxon>Parmales</taxon>
        <taxon>Triparmaceae</taxon>
        <taxon>Triparma</taxon>
    </lineage>
</organism>
<dbReference type="Proteomes" id="UP001162640">
    <property type="component" value="Unassembled WGS sequence"/>
</dbReference>
<keyword evidence="4" id="KW-0418">Kinase</keyword>
<evidence type="ECO:0000259" key="7">
    <source>
        <dbReference type="PROSITE" id="PS51481"/>
    </source>
</evidence>
<dbReference type="FunFam" id="3.40.50.10440:FF:000001">
    <property type="entry name" value="Dihydroxyacetone kinase, DhaK subunit"/>
    <property type="match status" value="1"/>
</dbReference>
<evidence type="ECO:0000313" key="9">
    <source>
        <dbReference type="Proteomes" id="UP001162640"/>
    </source>
</evidence>
<reference evidence="9" key="1">
    <citation type="journal article" date="2023" name="Commun. Biol.">
        <title>Genome analysis of Parmales, the sister group of diatoms, reveals the evolutionary specialization of diatoms from phago-mixotrophs to photoautotrophs.</title>
        <authorList>
            <person name="Ban H."/>
            <person name="Sato S."/>
            <person name="Yoshikawa S."/>
            <person name="Yamada K."/>
            <person name="Nakamura Y."/>
            <person name="Ichinomiya M."/>
            <person name="Sato N."/>
            <person name="Blanc-Mathieu R."/>
            <person name="Endo H."/>
            <person name="Kuwata A."/>
            <person name="Ogata H."/>
        </authorList>
    </citation>
    <scope>NUCLEOTIDE SEQUENCE [LARGE SCALE GENOMIC DNA]</scope>
</reference>
<dbReference type="InterPro" id="IPR004007">
    <property type="entry name" value="DhaL_dom"/>
</dbReference>
<comment type="similarity">
    <text evidence="1">Belongs to the dihydroxyacetone kinase (DAK) family.</text>
</comment>
<dbReference type="GO" id="GO:0004371">
    <property type="term" value="F:glycerone kinase activity"/>
    <property type="evidence" value="ECO:0007669"/>
    <property type="project" value="InterPro"/>
</dbReference>
<dbReference type="Gene3D" id="1.25.40.340">
    <property type="match status" value="1"/>
</dbReference>
<dbReference type="FunFam" id="3.30.1180.20:FF:000001">
    <property type="entry name" value="Dihydroxyacetone kinase 1"/>
    <property type="match status" value="1"/>
</dbReference>
<evidence type="ECO:0000256" key="4">
    <source>
        <dbReference type="ARBA" id="ARBA00022777"/>
    </source>
</evidence>
<dbReference type="InterPro" id="IPR036117">
    <property type="entry name" value="DhaL_dom_sf"/>
</dbReference>